<dbReference type="EMBL" id="JQ619513">
    <property type="protein sequence ID" value="AFA41499.1"/>
    <property type="molecule type" value="Genomic_DNA"/>
</dbReference>
<dbReference type="SUPFAM" id="SSF57716">
    <property type="entry name" value="Glucocorticoid receptor-like (DNA-binding domain)"/>
    <property type="match status" value="1"/>
</dbReference>
<dbReference type="GO" id="GO:0043565">
    <property type="term" value="F:sequence-specific DNA binding"/>
    <property type="evidence" value="ECO:0007669"/>
    <property type="project" value="InterPro"/>
</dbReference>
<accession>A0A0X8NSU1</accession>
<evidence type="ECO:0000256" key="1">
    <source>
        <dbReference type="ARBA" id="ARBA00023015"/>
    </source>
</evidence>
<dbReference type="InterPro" id="IPR044589">
    <property type="entry name" value="GATA26/27"/>
</dbReference>
<sequence length="324" mass="36821">MRNSESSEDSNSVWARTTNYIREATIEVYGVSKGYPERHKRDWWWNEEVQRTIKAKKVAYKTNKRGGRELEGLPKWSSLGIIRKTDTWCSGGNRTWSPVVRAVACRSTAEGETRHWRPGPPEKPVLCNACGSRWRRGTLHNYIPRHANRETQSYQLPSETTTRLLAHDDQRLEVVEVVSGPEGSSVSLGEELNNIPSLVSAGSSSVICMQMEETNDKDPFWNPNSVPKRKRSKLRQRILLHVERLQRQLYNILQEPEFENIRNGGEDVTLIYARNKYIPPNEIGLGAMLLVSPTTTTECSTSLPPIAEDNASCSMNVPVENPYQ</sequence>
<protein>
    <submittedName>
        <fullName evidence="5">GATA zinc finger containing protein-like protein</fullName>
    </submittedName>
</protein>
<dbReference type="InterPro" id="IPR013088">
    <property type="entry name" value="Znf_NHR/GATA"/>
</dbReference>
<dbReference type="PANTHER" id="PTHR46855">
    <property type="entry name" value="OSJNBB0038F03.10 PROTEIN"/>
    <property type="match status" value="1"/>
</dbReference>
<dbReference type="PANTHER" id="PTHR46855:SF10">
    <property type="entry name" value="GATA-TYPE DOMAIN-CONTAINING PROTEIN"/>
    <property type="match status" value="1"/>
</dbReference>
<dbReference type="GO" id="GO:0008270">
    <property type="term" value="F:zinc ion binding"/>
    <property type="evidence" value="ECO:0007669"/>
    <property type="project" value="InterPro"/>
</dbReference>
<evidence type="ECO:0000256" key="3">
    <source>
        <dbReference type="ARBA" id="ARBA00023163"/>
    </source>
</evidence>
<reference evidence="5" key="1">
    <citation type="submission" date="2012-02" db="EMBL/GenBank/DDBJ databases">
        <title>The structure of a potato BAC clone containing several N-gene homologues within the resistance gene 'hot spot' of chromosome XI.</title>
        <authorList>
            <person name="Vuorinen A.L."/>
            <person name="Paulin L."/>
            <person name="Auvinen P."/>
            <person name="Gebhardt C."/>
            <person name="Watanabe K."/>
            <person name="Valkonen J.P.T."/>
        </authorList>
    </citation>
    <scope>NUCLEOTIDE SEQUENCE</scope>
</reference>
<evidence type="ECO:0000259" key="4">
    <source>
        <dbReference type="Pfam" id="PF00320"/>
    </source>
</evidence>
<feature type="domain" description="GATA-type" evidence="4">
    <location>
        <begin position="107"/>
        <end position="137"/>
    </location>
</feature>
<keyword evidence="2" id="KW-0238">DNA-binding</keyword>
<keyword evidence="3" id="KW-0804">Transcription</keyword>
<dbReference type="ExpressionAtlas" id="A0A0X8NSU1">
    <property type="expression patterns" value="baseline"/>
</dbReference>
<dbReference type="InterPro" id="IPR000679">
    <property type="entry name" value="Znf_GATA"/>
</dbReference>
<dbReference type="GO" id="GO:0006355">
    <property type="term" value="P:regulation of DNA-templated transcription"/>
    <property type="evidence" value="ECO:0007669"/>
    <property type="project" value="InterPro"/>
</dbReference>
<evidence type="ECO:0000256" key="2">
    <source>
        <dbReference type="ARBA" id="ARBA00023125"/>
    </source>
</evidence>
<proteinExistence type="predicted"/>
<dbReference type="Gene3D" id="3.30.50.10">
    <property type="entry name" value="Erythroid Transcription Factor GATA-1, subunit A"/>
    <property type="match status" value="1"/>
</dbReference>
<evidence type="ECO:0000313" key="5">
    <source>
        <dbReference type="EMBL" id="AFA41499.1"/>
    </source>
</evidence>
<organism evidence="5">
    <name type="scientific">Solanum tuberosum</name>
    <name type="common">Potato</name>
    <dbReference type="NCBI Taxonomy" id="4113"/>
    <lineage>
        <taxon>Eukaryota</taxon>
        <taxon>Viridiplantae</taxon>
        <taxon>Streptophyta</taxon>
        <taxon>Embryophyta</taxon>
        <taxon>Tracheophyta</taxon>
        <taxon>Spermatophyta</taxon>
        <taxon>Magnoliopsida</taxon>
        <taxon>eudicotyledons</taxon>
        <taxon>Gunneridae</taxon>
        <taxon>Pentapetalae</taxon>
        <taxon>asterids</taxon>
        <taxon>lamiids</taxon>
        <taxon>Solanales</taxon>
        <taxon>Solanaceae</taxon>
        <taxon>Solanoideae</taxon>
        <taxon>Solaneae</taxon>
        <taxon>Solanum</taxon>
    </lineage>
</organism>
<dbReference type="AlphaFoldDB" id="A0A0X8NSU1"/>
<dbReference type="Pfam" id="PF00320">
    <property type="entry name" value="GATA"/>
    <property type="match status" value="1"/>
</dbReference>
<keyword evidence="1" id="KW-0805">Transcription regulation</keyword>
<name>A0A0X8NSU1_SOLTU</name>